<feature type="domain" description="Fibronectin type III-like" evidence="7">
    <location>
        <begin position="692"/>
        <end position="761"/>
    </location>
</feature>
<dbReference type="InterPro" id="IPR017853">
    <property type="entry name" value="GH"/>
</dbReference>
<dbReference type="InterPro" id="IPR051915">
    <property type="entry name" value="Cellulose_Degrad_GH3"/>
</dbReference>
<dbReference type="Proteomes" id="UP000600600">
    <property type="component" value="Unassembled WGS sequence"/>
</dbReference>
<dbReference type="PRINTS" id="PR00133">
    <property type="entry name" value="GLHYDRLASE3"/>
</dbReference>
<dbReference type="SUPFAM" id="SSF51445">
    <property type="entry name" value="(Trans)glycosidases"/>
    <property type="match status" value="1"/>
</dbReference>
<comment type="catalytic activity">
    <reaction evidence="1">
        <text>Hydrolysis of terminal, non-reducing beta-D-glucosyl residues with release of beta-D-glucose.</text>
        <dbReference type="EC" id="3.2.1.21"/>
    </reaction>
</comment>
<evidence type="ECO:0000256" key="4">
    <source>
        <dbReference type="ARBA" id="ARBA00022729"/>
    </source>
</evidence>
<name>A0ABR7C7Q5_9BACE</name>
<evidence type="ECO:0000313" key="8">
    <source>
        <dbReference type="EMBL" id="MBC5603840.1"/>
    </source>
</evidence>
<proteinExistence type="inferred from homology"/>
<accession>A0ABR7C7Q5</accession>
<dbReference type="RefSeq" id="WP_186966491.1">
    <property type="nucleotide sequence ID" value="NZ_JACOOE010000001.1"/>
</dbReference>
<evidence type="ECO:0000256" key="2">
    <source>
        <dbReference type="ARBA" id="ARBA00005336"/>
    </source>
</evidence>
<comment type="caution">
    <text evidence="8">The sequence shown here is derived from an EMBL/GenBank/DDBJ whole genome shotgun (WGS) entry which is preliminary data.</text>
</comment>
<keyword evidence="5 8" id="KW-0378">Hydrolase</keyword>
<comment type="similarity">
    <text evidence="2">Belongs to the glycosyl hydrolase 3 family.</text>
</comment>
<dbReference type="NCBIfam" id="NF011678">
    <property type="entry name" value="PRK15098.1"/>
    <property type="match status" value="1"/>
</dbReference>
<keyword evidence="9" id="KW-1185">Reference proteome</keyword>
<dbReference type="InterPro" id="IPR036881">
    <property type="entry name" value="Glyco_hydro_3_C_sf"/>
</dbReference>
<dbReference type="InterPro" id="IPR036962">
    <property type="entry name" value="Glyco_hydro_3_N_sf"/>
</dbReference>
<dbReference type="Gene3D" id="3.20.20.300">
    <property type="entry name" value="Glycoside hydrolase, family 3, N-terminal domain"/>
    <property type="match status" value="1"/>
</dbReference>
<dbReference type="InterPro" id="IPR001764">
    <property type="entry name" value="Glyco_hydro_3_N"/>
</dbReference>
<evidence type="ECO:0000256" key="5">
    <source>
        <dbReference type="ARBA" id="ARBA00022801"/>
    </source>
</evidence>
<dbReference type="PANTHER" id="PTHR30620:SF16">
    <property type="entry name" value="LYSOSOMAL BETA GLUCOSIDASE"/>
    <property type="match status" value="1"/>
</dbReference>
<evidence type="ECO:0000259" key="7">
    <source>
        <dbReference type="SMART" id="SM01217"/>
    </source>
</evidence>
<dbReference type="Gene3D" id="3.40.50.1700">
    <property type="entry name" value="Glycoside hydrolase family 3 C-terminal domain"/>
    <property type="match status" value="1"/>
</dbReference>
<sequence length="772" mass="86134">MTNKRLKVIGLLLLCTVCGHTQENMNRFIDQLMSRMTLDEKIGQLNLCVEGGFVAGENKGETSANSKEERIAHGEIGGLFGMRGAGRIREWQRIAVEKSRLKIPLLFGLDIIHGYDVTFPIPLALASTWDMEMIEKVARVSALEASSDGVCWAFSPMVDICRDARWGRIAESAGEDPYLGAQIAKAWVKGYQTDNNLSRRDNIMACVKHFALYGAAESGRDYNTVDMSRQRAFNEYMLPYQAAIEQGVGSVMASFNEFEGIPATGNKYLMDEVLRKLWKFNGLLVSDYTGVMEMKNHGVGDELTVSALALQAGINMDMCSEYYSLFLKEALHKGLITEKDIDTNCRYVLEAKYKLGLFEDPYRYCDENLAKKRLGKATTVDLARQAAQKSIVLLKNEHQLLPLQKNMHIALIGPMGARKNDMIGTWGGWSEIVKPISLFEGLEAAVIPHGGSVTYAEGSWLLDDKKLEETIVGSNMGFTTSNGNIHKVHEREEAEMIAEALEKAREADVVIAALGENINMNGEGTSRSNPSIPEPQKHLLKALFQTGKPIVLVTFTGRPLVLSWEEKHIPAILNAWFPGVAAGNALADIIFGDVNPCGKLTVSFPRNVGQIPIYYNHKNTGRPVDSDFAPYVRFKSNYIDTPNAPLYPFGYGLSYTNFEYSNVTLSTNQMRKGDVVTASINIRNTGKRKGKETVQLYIHDVYSTSTRPVMELKGFKQVELEPDESTSVEFQISEDMLKYYNHQLEYVCEPGDFEIMIGPDTRNVKKSVITFK</sequence>
<dbReference type="SMART" id="SM01217">
    <property type="entry name" value="Fn3_like"/>
    <property type="match status" value="1"/>
</dbReference>
<keyword evidence="6 8" id="KW-0326">Glycosidase</keyword>
<dbReference type="InterPro" id="IPR013783">
    <property type="entry name" value="Ig-like_fold"/>
</dbReference>
<dbReference type="EC" id="3.2.1.21" evidence="3"/>
<dbReference type="EMBL" id="JACOOE010000001">
    <property type="protein sequence ID" value="MBC5603840.1"/>
    <property type="molecule type" value="Genomic_DNA"/>
</dbReference>
<dbReference type="Gene3D" id="2.60.40.10">
    <property type="entry name" value="Immunoglobulins"/>
    <property type="match status" value="1"/>
</dbReference>
<evidence type="ECO:0000256" key="3">
    <source>
        <dbReference type="ARBA" id="ARBA00012744"/>
    </source>
</evidence>
<dbReference type="PANTHER" id="PTHR30620">
    <property type="entry name" value="PERIPLASMIC BETA-GLUCOSIDASE-RELATED"/>
    <property type="match status" value="1"/>
</dbReference>
<dbReference type="InterPro" id="IPR002772">
    <property type="entry name" value="Glyco_hydro_3_C"/>
</dbReference>
<dbReference type="SUPFAM" id="SSF52279">
    <property type="entry name" value="Beta-D-glucan exohydrolase, C-terminal domain"/>
    <property type="match status" value="1"/>
</dbReference>
<dbReference type="Pfam" id="PF00933">
    <property type="entry name" value="Glyco_hydro_3"/>
    <property type="match status" value="1"/>
</dbReference>
<evidence type="ECO:0000256" key="6">
    <source>
        <dbReference type="ARBA" id="ARBA00023295"/>
    </source>
</evidence>
<evidence type="ECO:0000313" key="9">
    <source>
        <dbReference type="Proteomes" id="UP000600600"/>
    </source>
</evidence>
<organism evidence="8 9">
    <name type="scientific">Bacteroides difficilis</name>
    <dbReference type="NCBI Taxonomy" id="2763021"/>
    <lineage>
        <taxon>Bacteria</taxon>
        <taxon>Pseudomonadati</taxon>
        <taxon>Bacteroidota</taxon>
        <taxon>Bacteroidia</taxon>
        <taxon>Bacteroidales</taxon>
        <taxon>Bacteroidaceae</taxon>
        <taxon>Bacteroides</taxon>
    </lineage>
</organism>
<dbReference type="InterPro" id="IPR026891">
    <property type="entry name" value="Fn3-like"/>
</dbReference>
<gene>
    <name evidence="8" type="primary">bglX</name>
    <name evidence="8" type="ORF">H8S67_04035</name>
</gene>
<dbReference type="Pfam" id="PF14310">
    <property type="entry name" value="Fn3-like"/>
    <property type="match status" value="1"/>
</dbReference>
<dbReference type="Pfam" id="PF01915">
    <property type="entry name" value="Glyco_hydro_3_C"/>
    <property type="match status" value="1"/>
</dbReference>
<keyword evidence="4" id="KW-0732">Signal</keyword>
<dbReference type="GO" id="GO:0008422">
    <property type="term" value="F:beta-glucosidase activity"/>
    <property type="evidence" value="ECO:0007669"/>
    <property type="project" value="UniProtKB-EC"/>
</dbReference>
<reference evidence="8 9" key="1">
    <citation type="submission" date="2020-08" db="EMBL/GenBank/DDBJ databases">
        <title>Genome public.</title>
        <authorList>
            <person name="Liu C."/>
            <person name="Sun Q."/>
        </authorList>
    </citation>
    <scope>NUCLEOTIDE SEQUENCE [LARGE SCALE GENOMIC DNA]</scope>
    <source>
        <strain evidence="8 9">M27</strain>
    </source>
</reference>
<protein>
    <recommendedName>
        <fullName evidence="3">beta-glucosidase</fullName>
        <ecNumber evidence="3">3.2.1.21</ecNumber>
    </recommendedName>
</protein>
<evidence type="ECO:0000256" key="1">
    <source>
        <dbReference type="ARBA" id="ARBA00000448"/>
    </source>
</evidence>